<keyword evidence="1" id="KW-0472">Membrane</keyword>
<reference evidence="3" key="1">
    <citation type="journal article" date="2017" name="Front. Plant Sci.">
        <title>Climate Clever Clovers: New Paradigm to Reduce the Environmental Footprint of Ruminants by Breeding Low Methanogenic Forages Utilizing Haplotype Variation.</title>
        <authorList>
            <person name="Kaur P."/>
            <person name="Appels R."/>
            <person name="Bayer P.E."/>
            <person name="Keeble-Gagnere G."/>
            <person name="Wang J."/>
            <person name="Hirakawa H."/>
            <person name="Shirasawa K."/>
            <person name="Vercoe P."/>
            <person name="Stefanova K."/>
            <person name="Durmic Z."/>
            <person name="Nichols P."/>
            <person name="Revell C."/>
            <person name="Isobe S.N."/>
            <person name="Edwards D."/>
            <person name="Erskine W."/>
        </authorList>
    </citation>
    <scope>NUCLEOTIDE SEQUENCE [LARGE SCALE GENOMIC DNA]</scope>
    <source>
        <strain evidence="3">cv. Daliak</strain>
    </source>
</reference>
<evidence type="ECO:0008006" key="4">
    <source>
        <dbReference type="Google" id="ProtNLM"/>
    </source>
</evidence>
<dbReference type="GO" id="GO:0012505">
    <property type="term" value="C:endomembrane system"/>
    <property type="evidence" value="ECO:0007669"/>
    <property type="project" value="TreeGrafter"/>
</dbReference>
<protein>
    <recommendedName>
        <fullName evidence="4">Strictosidine synthase conserved region domain-containing protein</fullName>
    </recommendedName>
</protein>
<dbReference type="OrthoDB" id="1420935at2759"/>
<evidence type="ECO:0000256" key="1">
    <source>
        <dbReference type="SAM" id="Phobius"/>
    </source>
</evidence>
<keyword evidence="3" id="KW-1185">Reference proteome</keyword>
<feature type="transmembrane region" description="Helical" evidence="1">
    <location>
        <begin position="14"/>
        <end position="33"/>
    </location>
</feature>
<accession>A0A2Z6PTI1</accession>
<dbReference type="Pfam" id="PF20067">
    <property type="entry name" value="SSL_N"/>
    <property type="match status" value="1"/>
</dbReference>
<proteinExistence type="predicted"/>
<dbReference type="EMBL" id="DF974693">
    <property type="protein sequence ID" value="GAU50127.1"/>
    <property type="molecule type" value="Genomic_DNA"/>
</dbReference>
<dbReference type="GO" id="GO:0016787">
    <property type="term" value="F:hydrolase activity"/>
    <property type="evidence" value="ECO:0007669"/>
    <property type="project" value="TreeGrafter"/>
</dbReference>
<dbReference type="InterPro" id="IPR011042">
    <property type="entry name" value="6-blade_b-propeller_TolB-like"/>
</dbReference>
<dbReference type="PANTHER" id="PTHR10426:SF88">
    <property type="entry name" value="ADIPOCYTE PLASMA MEMBRANE-ASSOCIATED PROTEIN HEMOMUCIN-RELATED"/>
    <property type="match status" value="1"/>
</dbReference>
<dbReference type="SUPFAM" id="SSF63829">
    <property type="entry name" value="Calcium-dependent phosphotriesterase"/>
    <property type="match status" value="1"/>
</dbReference>
<gene>
    <name evidence="2" type="ORF">TSUD_192480</name>
</gene>
<name>A0A2Z6PTI1_TRISU</name>
<dbReference type="Gene3D" id="2.120.10.30">
    <property type="entry name" value="TolB, C-terminal domain"/>
    <property type="match status" value="1"/>
</dbReference>
<keyword evidence="1" id="KW-1133">Transmembrane helix</keyword>
<dbReference type="AlphaFoldDB" id="A0A2Z6PTI1"/>
<dbReference type="Proteomes" id="UP000242715">
    <property type="component" value="Unassembled WGS sequence"/>
</dbReference>
<dbReference type="PANTHER" id="PTHR10426">
    <property type="entry name" value="STRICTOSIDINE SYNTHASE-RELATED"/>
    <property type="match status" value="1"/>
</dbReference>
<keyword evidence="1" id="KW-0812">Transmembrane</keyword>
<organism evidence="2 3">
    <name type="scientific">Trifolium subterraneum</name>
    <name type="common">Subterranean clover</name>
    <dbReference type="NCBI Taxonomy" id="3900"/>
    <lineage>
        <taxon>Eukaryota</taxon>
        <taxon>Viridiplantae</taxon>
        <taxon>Streptophyta</taxon>
        <taxon>Embryophyta</taxon>
        <taxon>Tracheophyta</taxon>
        <taxon>Spermatophyta</taxon>
        <taxon>Magnoliopsida</taxon>
        <taxon>eudicotyledons</taxon>
        <taxon>Gunneridae</taxon>
        <taxon>Pentapetalae</taxon>
        <taxon>rosids</taxon>
        <taxon>fabids</taxon>
        <taxon>Fabales</taxon>
        <taxon>Fabaceae</taxon>
        <taxon>Papilionoideae</taxon>
        <taxon>50 kb inversion clade</taxon>
        <taxon>NPAAA clade</taxon>
        <taxon>Hologalegina</taxon>
        <taxon>IRL clade</taxon>
        <taxon>Trifolieae</taxon>
        <taxon>Trifolium</taxon>
    </lineage>
</organism>
<evidence type="ECO:0000313" key="2">
    <source>
        <dbReference type="EMBL" id="GAU50127.1"/>
    </source>
</evidence>
<sequence length="141" mass="15707">MSESNTRTTQTKTWFFTPLAIILPVFVAAAVFYRLDPFKPVHLPVNEINRSPLASPLRNDHMRLGSEEVAKGQVLGPEDFVYDDVKGVVYTSCEDGWIKRVAVNESVVENWVNTGGRPLGLAFDRNGNLIVADAEKVTIFI</sequence>
<evidence type="ECO:0000313" key="3">
    <source>
        <dbReference type="Proteomes" id="UP000242715"/>
    </source>
</evidence>